<dbReference type="OrthoDB" id="9896225at2"/>
<evidence type="ECO:0000313" key="2">
    <source>
        <dbReference type="Proteomes" id="UP000001915"/>
    </source>
</evidence>
<proteinExistence type="predicted"/>
<reference evidence="1 2" key="1">
    <citation type="journal article" date="2010" name="Stand. Genomic Sci.">
        <title>Complete genome sequence of Brachyspira murdochii type strain (56-150).</title>
        <authorList>
            <person name="Pati A."/>
            <person name="Sikorski J."/>
            <person name="Gronow S."/>
            <person name="Munk C."/>
            <person name="Lapidus A."/>
            <person name="Copeland A."/>
            <person name="Glavina Del Tio T."/>
            <person name="Nolan M."/>
            <person name="Lucas S."/>
            <person name="Chen F."/>
            <person name="Tice H."/>
            <person name="Cheng J.F."/>
            <person name="Han C."/>
            <person name="Detter J.C."/>
            <person name="Bruce D."/>
            <person name="Tapia R."/>
            <person name="Goodwin L."/>
            <person name="Pitluck S."/>
            <person name="Liolios K."/>
            <person name="Ivanova N."/>
            <person name="Mavromatis K."/>
            <person name="Mikhailova N."/>
            <person name="Chen A."/>
            <person name="Palaniappan K."/>
            <person name="Land M."/>
            <person name="Hauser L."/>
            <person name="Chang Y.J."/>
            <person name="Jeffries C.D."/>
            <person name="Spring S."/>
            <person name="Rohde M."/>
            <person name="Goker M."/>
            <person name="Bristow J."/>
            <person name="Eisen J.A."/>
            <person name="Markowitz V."/>
            <person name="Hugenholtz P."/>
            <person name="Kyrpides N.C."/>
            <person name="Klenk H.P."/>
        </authorList>
    </citation>
    <scope>NUCLEOTIDE SEQUENCE [LARGE SCALE GENOMIC DNA]</scope>
    <source>
        <strain evidence="2">ATCC 51284 / DSM 12563 / 56-150</strain>
    </source>
</reference>
<dbReference type="Proteomes" id="UP000001915">
    <property type="component" value="Chromosome"/>
</dbReference>
<name>D5U5L6_BRAM5</name>
<protein>
    <submittedName>
        <fullName evidence="1">Uncharacterized protein</fullName>
    </submittedName>
</protein>
<gene>
    <name evidence="1" type="ordered locus">Bmur_2423</name>
</gene>
<dbReference type="RefSeq" id="WP_013114831.1">
    <property type="nucleotide sequence ID" value="NC_014150.1"/>
</dbReference>
<dbReference type="HOGENOM" id="CLU_1369903_0_0_12"/>
<organism evidence="1 2">
    <name type="scientific">Brachyspira murdochii (strain ATCC 51284 / DSM 12563 / 56-150)</name>
    <name type="common">Serpulina murdochii</name>
    <dbReference type="NCBI Taxonomy" id="526224"/>
    <lineage>
        <taxon>Bacteria</taxon>
        <taxon>Pseudomonadati</taxon>
        <taxon>Spirochaetota</taxon>
        <taxon>Spirochaetia</taxon>
        <taxon>Brachyspirales</taxon>
        <taxon>Brachyspiraceae</taxon>
        <taxon>Brachyspira</taxon>
    </lineage>
</organism>
<dbReference type="AlphaFoldDB" id="D5U5L6"/>
<dbReference type="KEGG" id="brm:Bmur_2423"/>
<dbReference type="EMBL" id="CP001959">
    <property type="protein sequence ID" value="ADG72493.1"/>
    <property type="molecule type" value="Genomic_DNA"/>
</dbReference>
<accession>D5U5L6</accession>
<evidence type="ECO:0000313" key="1">
    <source>
        <dbReference type="EMBL" id="ADG72493.1"/>
    </source>
</evidence>
<sequence length="199" mass="23750">MIDYNEIKRRLENNYKDCYSTITEISSDNRDKNKTILFIVNNKISINFDAKLSKKFKSENETQGNTEFKSVDMLHIKNDTIDLIEFKNITSKKDNYYNKLKVQGIESLIVLFKLLKKEKLIETFNQLFDFNFIKINYYIIVPDDLSPNQYSDNNRNRNRLQKICLFSRLESEYSGKFFYDVSSYTANSFNKNYIDVYIN</sequence>
<dbReference type="STRING" id="526224.Bmur_2423"/>